<dbReference type="InterPro" id="IPR023393">
    <property type="entry name" value="START-like_dom_sf"/>
</dbReference>
<dbReference type="Gene3D" id="3.30.530.20">
    <property type="match status" value="1"/>
</dbReference>
<protein>
    <submittedName>
        <fullName evidence="3">SRPBCC domain-containing protein</fullName>
    </submittedName>
</protein>
<evidence type="ECO:0000256" key="1">
    <source>
        <dbReference type="ARBA" id="ARBA00006817"/>
    </source>
</evidence>
<evidence type="ECO:0000313" key="4">
    <source>
        <dbReference type="Proteomes" id="UP001595387"/>
    </source>
</evidence>
<name>A0ABV7A3H4_9BACI</name>
<dbReference type="RefSeq" id="WP_390303128.1">
    <property type="nucleotide sequence ID" value="NZ_JBHRRZ010000006.1"/>
</dbReference>
<dbReference type="Proteomes" id="UP001595387">
    <property type="component" value="Unassembled WGS sequence"/>
</dbReference>
<proteinExistence type="inferred from homology"/>
<feature type="domain" description="Activator of Hsp90 ATPase homologue 1/2-like C-terminal" evidence="2">
    <location>
        <begin position="14"/>
        <end position="124"/>
    </location>
</feature>
<organism evidence="3 4">
    <name type="scientific">Virgibacillus sediminis</name>
    <dbReference type="NCBI Taxonomy" id="202260"/>
    <lineage>
        <taxon>Bacteria</taxon>
        <taxon>Bacillati</taxon>
        <taxon>Bacillota</taxon>
        <taxon>Bacilli</taxon>
        <taxon>Bacillales</taxon>
        <taxon>Bacillaceae</taxon>
        <taxon>Virgibacillus</taxon>
    </lineage>
</organism>
<dbReference type="EMBL" id="JBHRRZ010000006">
    <property type="protein sequence ID" value="MFC2947453.1"/>
    <property type="molecule type" value="Genomic_DNA"/>
</dbReference>
<comment type="similarity">
    <text evidence="1">Belongs to the AHA1 family.</text>
</comment>
<evidence type="ECO:0000259" key="2">
    <source>
        <dbReference type="Pfam" id="PF08327"/>
    </source>
</evidence>
<gene>
    <name evidence="3" type="ORF">ACFODW_03640</name>
</gene>
<evidence type="ECO:0000313" key="3">
    <source>
        <dbReference type="EMBL" id="MFC2947453.1"/>
    </source>
</evidence>
<accession>A0ABV7A3H4</accession>
<dbReference type="Pfam" id="PF08327">
    <property type="entry name" value="AHSA1"/>
    <property type="match status" value="1"/>
</dbReference>
<dbReference type="SUPFAM" id="SSF55961">
    <property type="entry name" value="Bet v1-like"/>
    <property type="match status" value="1"/>
</dbReference>
<dbReference type="InterPro" id="IPR013538">
    <property type="entry name" value="ASHA1/2-like_C"/>
</dbReference>
<comment type="caution">
    <text evidence="3">The sequence shown here is derived from an EMBL/GenBank/DDBJ whole genome shotgun (WGS) entry which is preliminary data.</text>
</comment>
<dbReference type="CDD" id="cd07814">
    <property type="entry name" value="SRPBCC_CalC_Aha1-like"/>
    <property type="match status" value="1"/>
</dbReference>
<sequence length="144" mass="16663">MSTLIVTDEIIIHTTPSKVWEVLVQPRHIKSWDGLPDHYPDQPLKAGNELVWALPNGRYSKSTVVRAEKEKRLQLSLYVSDWEVDPAPEDILFSYELLIHEKNTRLRLRHGDFSILPNGQSYFEASTEFASVSKHRIKRLAELL</sequence>
<reference evidence="4" key="1">
    <citation type="journal article" date="2019" name="Int. J. Syst. Evol. Microbiol.">
        <title>The Global Catalogue of Microorganisms (GCM) 10K type strain sequencing project: providing services to taxonomists for standard genome sequencing and annotation.</title>
        <authorList>
            <consortium name="The Broad Institute Genomics Platform"/>
            <consortium name="The Broad Institute Genome Sequencing Center for Infectious Disease"/>
            <person name="Wu L."/>
            <person name="Ma J."/>
        </authorList>
    </citation>
    <scope>NUCLEOTIDE SEQUENCE [LARGE SCALE GENOMIC DNA]</scope>
    <source>
        <strain evidence="4">KCTC 13193</strain>
    </source>
</reference>
<keyword evidence="4" id="KW-1185">Reference proteome</keyword>